<sequence>MTDPALPPQPPTPPQPPQPPTPPPDPGPSVRDVLEERFLPEARGASPRTRRRAVVIIVVLGVLSILGGFAVGYSLDLWTTGPRVAAEREATEELDEARAPFTGSISYDTSVPDRFKIVLDRPLTPEEQETLLRLSDTEIWDFLRPLGGRLIRYPVTMAQLPPGYDLAQQGDTTVFTMNLLSSRETQLSIVDMEPVNVSCTEPAAATVVEVPGQGESFYPGVLTDLSEDAPTLWISDEGPDQGQPYFSRRRIDLGGGLDPGGLRVEALVRDQSCEWELRARYRDARGEVGEVVLRDGDRPFFAEAVPADPEQYWLSSGMFPGLPLTEDMPTFQPCHELPDDPSCATQAEGRR</sequence>
<keyword evidence="4" id="KW-1185">Reference proteome</keyword>
<feature type="compositionally biased region" description="Pro residues" evidence="1">
    <location>
        <begin position="1"/>
        <end position="27"/>
    </location>
</feature>
<comment type="caution">
    <text evidence="3">The sequence shown here is derived from an EMBL/GenBank/DDBJ whole genome shotgun (WGS) entry which is preliminary data.</text>
</comment>
<dbReference type="OrthoDB" id="3436009at2"/>
<keyword evidence="2" id="KW-1133">Transmembrane helix</keyword>
<name>A0A4R4TBR6_9ACTN</name>
<dbReference type="EMBL" id="SMKI01000127">
    <property type="protein sequence ID" value="TDC74918.1"/>
    <property type="molecule type" value="Genomic_DNA"/>
</dbReference>
<proteinExistence type="predicted"/>
<dbReference type="RefSeq" id="WP_132818363.1">
    <property type="nucleotide sequence ID" value="NZ_SMKI01000127.1"/>
</dbReference>
<accession>A0A4R4TBR6</accession>
<protein>
    <submittedName>
        <fullName evidence="3">Uncharacterized protein</fullName>
    </submittedName>
</protein>
<evidence type="ECO:0000256" key="1">
    <source>
        <dbReference type="SAM" id="MobiDB-lite"/>
    </source>
</evidence>
<reference evidence="3 4" key="1">
    <citation type="submission" date="2019-03" db="EMBL/GenBank/DDBJ databases">
        <title>Draft genome sequences of novel Actinobacteria.</title>
        <authorList>
            <person name="Sahin N."/>
            <person name="Ay H."/>
            <person name="Saygin H."/>
        </authorList>
    </citation>
    <scope>NUCLEOTIDE SEQUENCE [LARGE SCALE GENOMIC DNA]</scope>
    <source>
        <strain evidence="3 4">DSM 41900</strain>
    </source>
</reference>
<keyword evidence="2" id="KW-0812">Transmembrane</keyword>
<evidence type="ECO:0000256" key="2">
    <source>
        <dbReference type="SAM" id="Phobius"/>
    </source>
</evidence>
<feature type="region of interest" description="Disordered" evidence="1">
    <location>
        <begin position="1"/>
        <end position="31"/>
    </location>
</feature>
<feature type="transmembrane region" description="Helical" evidence="2">
    <location>
        <begin position="53"/>
        <end position="75"/>
    </location>
</feature>
<evidence type="ECO:0000313" key="3">
    <source>
        <dbReference type="EMBL" id="TDC74918.1"/>
    </source>
</evidence>
<evidence type="ECO:0000313" key="4">
    <source>
        <dbReference type="Proteomes" id="UP000295345"/>
    </source>
</evidence>
<organism evidence="3 4">
    <name type="scientific">Streptomyces hainanensis</name>
    <dbReference type="NCBI Taxonomy" id="402648"/>
    <lineage>
        <taxon>Bacteria</taxon>
        <taxon>Bacillati</taxon>
        <taxon>Actinomycetota</taxon>
        <taxon>Actinomycetes</taxon>
        <taxon>Kitasatosporales</taxon>
        <taxon>Streptomycetaceae</taxon>
        <taxon>Streptomyces</taxon>
    </lineage>
</organism>
<keyword evidence="2" id="KW-0472">Membrane</keyword>
<dbReference type="Proteomes" id="UP000295345">
    <property type="component" value="Unassembled WGS sequence"/>
</dbReference>
<dbReference type="AlphaFoldDB" id="A0A4R4TBR6"/>
<gene>
    <name evidence="3" type="ORF">E1283_14090</name>
</gene>